<evidence type="ECO:0000313" key="2">
    <source>
        <dbReference type="Proteomes" id="UP001159042"/>
    </source>
</evidence>
<organism evidence="1 2">
    <name type="scientific">Exocentrus adspersus</name>
    <dbReference type="NCBI Taxonomy" id="1586481"/>
    <lineage>
        <taxon>Eukaryota</taxon>
        <taxon>Metazoa</taxon>
        <taxon>Ecdysozoa</taxon>
        <taxon>Arthropoda</taxon>
        <taxon>Hexapoda</taxon>
        <taxon>Insecta</taxon>
        <taxon>Pterygota</taxon>
        <taxon>Neoptera</taxon>
        <taxon>Endopterygota</taxon>
        <taxon>Coleoptera</taxon>
        <taxon>Polyphaga</taxon>
        <taxon>Cucujiformia</taxon>
        <taxon>Chrysomeloidea</taxon>
        <taxon>Cerambycidae</taxon>
        <taxon>Lamiinae</taxon>
        <taxon>Acanthocinini</taxon>
        <taxon>Exocentrus</taxon>
    </lineage>
</organism>
<reference evidence="1 2" key="1">
    <citation type="journal article" date="2023" name="Insect Mol. Biol.">
        <title>Genome sequencing provides insights into the evolution of gene families encoding plant cell wall-degrading enzymes in longhorned beetles.</title>
        <authorList>
            <person name="Shin N.R."/>
            <person name="Okamura Y."/>
            <person name="Kirsch R."/>
            <person name="Pauchet Y."/>
        </authorList>
    </citation>
    <scope>NUCLEOTIDE SEQUENCE [LARGE SCALE GENOMIC DNA]</scope>
    <source>
        <strain evidence="1">EAD_L_NR</strain>
    </source>
</reference>
<protein>
    <submittedName>
        <fullName evidence="1">Uncharacterized protein</fullName>
    </submittedName>
</protein>
<gene>
    <name evidence="1" type="ORF">NQ315_012214</name>
</gene>
<accession>A0AAV8W036</accession>
<name>A0AAV8W036_9CUCU</name>
<comment type="caution">
    <text evidence="1">The sequence shown here is derived from an EMBL/GenBank/DDBJ whole genome shotgun (WGS) entry which is preliminary data.</text>
</comment>
<sequence>MTRPEEEAHVTILSTCPCERDLHYVITTDGRITDWAQRRYEDPVNPVVSAATGAVCRLNFRLV</sequence>
<evidence type="ECO:0000313" key="1">
    <source>
        <dbReference type="EMBL" id="KAJ8919226.1"/>
    </source>
</evidence>
<dbReference type="EMBL" id="JANEYG010000020">
    <property type="protein sequence ID" value="KAJ8919226.1"/>
    <property type="molecule type" value="Genomic_DNA"/>
</dbReference>
<proteinExistence type="predicted"/>
<keyword evidence="2" id="KW-1185">Reference proteome</keyword>
<dbReference type="AlphaFoldDB" id="A0AAV8W036"/>
<dbReference type="Proteomes" id="UP001159042">
    <property type="component" value="Unassembled WGS sequence"/>
</dbReference>